<sequence length="74" mass="8668">MKKIDKLIINSPYEEPQQCGKVGLITTDPTHIFIMMEKGEWNTEGLGREGLSQYHFSYETNRHKRIFTELYSST</sequence>
<dbReference type="Proteomes" id="UP000032309">
    <property type="component" value="Unassembled WGS sequence"/>
</dbReference>
<protein>
    <submittedName>
        <fullName evidence="1">NCAIR mutase-related protein</fullName>
    </submittedName>
</protein>
<accession>A0ABQ0K1R3</accession>
<organism evidence="1 2">
    <name type="scientific">Candidatus Brocadia sinica JPN1</name>
    <dbReference type="NCBI Taxonomy" id="1197129"/>
    <lineage>
        <taxon>Bacteria</taxon>
        <taxon>Pseudomonadati</taxon>
        <taxon>Planctomycetota</taxon>
        <taxon>Candidatus Brocadiia</taxon>
        <taxon>Candidatus Brocadiales</taxon>
        <taxon>Candidatus Brocadiaceae</taxon>
        <taxon>Candidatus Brocadia</taxon>
    </lineage>
</organism>
<evidence type="ECO:0000313" key="1">
    <source>
        <dbReference type="EMBL" id="GAN34942.1"/>
    </source>
</evidence>
<proteinExistence type="predicted"/>
<evidence type="ECO:0000313" key="2">
    <source>
        <dbReference type="Proteomes" id="UP000032309"/>
    </source>
</evidence>
<comment type="caution">
    <text evidence="1">The sequence shown here is derived from an EMBL/GenBank/DDBJ whole genome shotgun (WGS) entry which is preliminary data.</text>
</comment>
<dbReference type="RefSeq" id="WP_052564895.1">
    <property type="nucleotide sequence ID" value="NZ_BAFN01000001.1"/>
</dbReference>
<gene>
    <name evidence="1" type="ORF">BROSI_A3486</name>
</gene>
<dbReference type="EMBL" id="BAFN01000001">
    <property type="protein sequence ID" value="GAN34942.1"/>
    <property type="molecule type" value="Genomic_DNA"/>
</dbReference>
<reference evidence="2" key="1">
    <citation type="journal article" date="2015" name="Genome Announc.">
        <title>Draft Genome Sequence of an Anaerobic Ammonium-Oxidizing Bacterium, "Candidatus Brocadia sinica".</title>
        <authorList>
            <person name="Oshiki M."/>
            <person name="Shinyako-Hata K."/>
            <person name="Satoh H."/>
            <person name="Okabe S."/>
        </authorList>
    </citation>
    <scope>NUCLEOTIDE SEQUENCE [LARGE SCALE GENOMIC DNA]</scope>
    <source>
        <strain evidence="2">JPN1</strain>
    </source>
</reference>
<keyword evidence="2" id="KW-1185">Reference proteome</keyword>
<name>A0ABQ0K1R3_9BACT</name>